<dbReference type="EMBL" id="CP060010">
    <property type="protein sequence ID" value="QTN35860.1"/>
    <property type="molecule type" value="Genomic_DNA"/>
</dbReference>
<evidence type="ECO:0000313" key="2">
    <source>
        <dbReference type="Proteomes" id="UP000665026"/>
    </source>
</evidence>
<accession>A0A975I7F3</accession>
<dbReference type="RefSeq" id="WP_209356562.1">
    <property type="nucleotide sequence ID" value="NZ_CP060010.1"/>
</dbReference>
<dbReference type="KEGG" id="cact:HZ995_15555"/>
<organism evidence="1 2">
    <name type="scientific">Cognatishimia activa</name>
    <dbReference type="NCBI Taxonomy" id="1715691"/>
    <lineage>
        <taxon>Bacteria</taxon>
        <taxon>Pseudomonadati</taxon>
        <taxon>Pseudomonadota</taxon>
        <taxon>Alphaproteobacteria</taxon>
        <taxon>Rhodobacterales</taxon>
        <taxon>Paracoccaceae</taxon>
        <taxon>Cognatishimia</taxon>
    </lineage>
</organism>
<name>A0A975I7F3_9RHOB</name>
<gene>
    <name evidence="1" type="ORF">HZ995_15555</name>
</gene>
<sequence>MRTSSYVTFGLCAALALTAMSGCSRLKKDDGLRFDGERMRISAKRIDKDDRTFFTVTAGPVSRSLEGAKGAAHYGGTEYCIENFGTSTIKWDVDPLSEEAATQVNRDSLILKGQCRP</sequence>
<protein>
    <submittedName>
        <fullName evidence="1">Uncharacterized protein</fullName>
    </submittedName>
</protein>
<dbReference type="Proteomes" id="UP000665026">
    <property type="component" value="Chromosome"/>
</dbReference>
<reference evidence="1" key="1">
    <citation type="submission" date="2020-07" db="EMBL/GenBank/DDBJ databases">
        <title>Genome sequences of bacteria associated with the marine, planktonic diatom Thalassiosira profunda strain ECT2AJA-044.</title>
        <authorList>
            <person name="Gargas C.B."/>
            <person name="Roberts W.R."/>
            <person name="Alverson A.J."/>
        </authorList>
    </citation>
    <scope>NUCLEOTIDE SEQUENCE</scope>
    <source>
        <strain evidence="1">ECT2AJA-044</strain>
    </source>
</reference>
<dbReference type="PROSITE" id="PS51257">
    <property type="entry name" value="PROKAR_LIPOPROTEIN"/>
    <property type="match status" value="1"/>
</dbReference>
<evidence type="ECO:0000313" key="1">
    <source>
        <dbReference type="EMBL" id="QTN35860.1"/>
    </source>
</evidence>
<dbReference type="AlphaFoldDB" id="A0A975I7F3"/>
<proteinExistence type="predicted"/>